<dbReference type="NCBIfam" id="NF001453">
    <property type="entry name" value="PRK00312.1"/>
    <property type="match status" value="1"/>
</dbReference>
<evidence type="ECO:0000256" key="2">
    <source>
        <dbReference type="ARBA" id="ARBA00005369"/>
    </source>
</evidence>
<comment type="caution">
    <text evidence="8">The sequence shown here is derived from an EMBL/GenBank/DDBJ whole genome shotgun (WGS) entry which is preliminary data.</text>
</comment>
<dbReference type="NCBIfam" id="TIGR00080">
    <property type="entry name" value="pimt"/>
    <property type="match status" value="1"/>
</dbReference>
<evidence type="ECO:0000313" key="9">
    <source>
        <dbReference type="Proteomes" id="UP000059074"/>
    </source>
</evidence>
<dbReference type="PANTHER" id="PTHR11579">
    <property type="entry name" value="PROTEIN-L-ISOASPARTATE O-METHYLTRANSFERASE"/>
    <property type="match status" value="1"/>
</dbReference>
<accession>A0A120CT92</accession>
<evidence type="ECO:0000256" key="7">
    <source>
        <dbReference type="HAMAP-Rule" id="MF_00090"/>
    </source>
</evidence>
<dbReference type="InterPro" id="IPR000682">
    <property type="entry name" value="PCMT"/>
</dbReference>
<dbReference type="HAMAP" id="MF_00090">
    <property type="entry name" value="PIMT"/>
    <property type="match status" value="1"/>
</dbReference>
<reference evidence="8 9" key="1">
    <citation type="submission" date="2015-10" db="EMBL/GenBank/DDBJ databases">
        <title>Transcriptomic analysis of a linuron degrading triple-species bacterial consortium.</title>
        <authorList>
            <person name="Albers P."/>
        </authorList>
    </citation>
    <scope>NUCLEOTIDE SEQUENCE [LARGE SCALE GENOMIC DNA]</scope>
    <source>
        <strain evidence="8 9">WDL6</strain>
    </source>
</reference>
<dbReference type="PATRIC" id="fig|121290.4.peg.718"/>
<evidence type="ECO:0000256" key="1">
    <source>
        <dbReference type="ARBA" id="ARBA00004496"/>
    </source>
</evidence>
<comment type="similarity">
    <text evidence="2 7">Belongs to the methyltransferase superfamily. L-isoaspartyl/D-aspartyl protein methyltransferase family.</text>
</comment>
<dbReference type="RefSeq" id="WP_068464720.1">
    <property type="nucleotide sequence ID" value="NZ_LMTR01000093.1"/>
</dbReference>
<keyword evidence="4 7" id="KW-0489">Methyltransferase</keyword>
<evidence type="ECO:0000313" key="8">
    <source>
        <dbReference type="EMBL" id="KWT64275.1"/>
    </source>
</evidence>
<dbReference type="CDD" id="cd02440">
    <property type="entry name" value="AdoMet_MTases"/>
    <property type="match status" value="1"/>
</dbReference>
<gene>
    <name evidence="7" type="primary">pcm</name>
    <name evidence="8" type="ORF">APY04_3287</name>
</gene>
<comment type="catalytic activity">
    <reaction evidence="7">
        <text>[protein]-L-isoaspartate + S-adenosyl-L-methionine = [protein]-L-isoaspartate alpha-methyl ester + S-adenosyl-L-homocysteine</text>
        <dbReference type="Rhea" id="RHEA:12705"/>
        <dbReference type="Rhea" id="RHEA-COMP:12143"/>
        <dbReference type="Rhea" id="RHEA-COMP:12144"/>
        <dbReference type="ChEBI" id="CHEBI:57856"/>
        <dbReference type="ChEBI" id="CHEBI:59789"/>
        <dbReference type="ChEBI" id="CHEBI:90596"/>
        <dbReference type="ChEBI" id="CHEBI:90598"/>
        <dbReference type="EC" id="2.1.1.77"/>
    </reaction>
</comment>
<organism evidence="8 9">
    <name type="scientific">Hyphomicrobium sulfonivorans</name>
    <dbReference type="NCBI Taxonomy" id="121290"/>
    <lineage>
        <taxon>Bacteria</taxon>
        <taxon>Pseudomonadati</taxon>
        <taxon>Pseudomonadota</taxon>
        <taxon>Alphaproteobacteria</taxon>
        <taxon>Hyphomicrobiales</taxon>
        <taxon>Hyphomicrobiaceae</taxon>
        <taxon>Hyphomicrobium</taxon>
    </lineage>
</organism>
<keyword evidence="5 7" id="KW-0808">Transferase</keyword>
<keyword evidence="6 7" id="KW-0949">S-adenosyl-L-methionine</keyword>
<dbReference type="InterPro" id="IPR029063">
    <property type="entry name" value="SAM-dependent_MTases_sf"/>
</dbReference>
<dbReference type="EC" id="2.1.1.77" evidence="7"/>
<dbReference type="Gene3D" id="3.40.50.150">
    <property type="entry name" value="Vaccinia Virus protein VP39"/>
    <property type="match status" value="1"/>
</dbReference>
<evidence type="ECO:0000256" key="4">
    <source>
        <dbReference type="ARBA" id="ARBA00022603"/>
    </source>
</evidence>
<dbReference type="PROSITE" id="PS01279">
    <property type="entry name" value="PCMT"/>
    <property type="match status" value="1"/>
</dbReference>
<feature type="active site" evidence="7">
    <location>
        <position position="82"/>
    </location>
</feature>
<dbReference type="FunFam" id="3.40.50.150:FF:000010">
    <property type="entry name" value="Protein-L-isoaspartate O-methyltransferase"/>
    <property type="match status" value="1"/>
</dbReference>
<comment type="function">
    <text evidence="7">Catalyzes the methyl esterification of L-isoaspartyl residues in peptides and proteins that result from spontaneous decomposition of normal L-aspartyl and L-asparaginyl residues. It plays a role in the repair and/or degradation of damaged proteins.</text>
</comment>
<dbReference type="GO" id="GO:0005737">
    <property type="term" value="C:cytoplasm"/>
    <property type="evidence" value="ECO:0007669"/>
    <property type="project" value="UniProtKB-SubCell"/>
</dbReference>
<name>A0A120CT92_HYPSL</name>
<proteinExistence type="inferred from homology"/>
<dbReference type="AlphaFoldDB" id="A0A120CT92"/>
<dbReference type="GO" id="GO:0004719">
    <property type="term" value="F:protein-L-isoaspartate (D-aspartate) O-methyltransferase activity"/>
    <property type="evidence" value="ECO:0007669"/>
    <property type="project" value="UniProtKB-UniRule"/>
</dbReference>
<dbReference type="SUPFAM" id="SSF53335">
    <property type="entry name" value="S-adenosyl-L-methionine-dependent methyltransferases"/>
    <property type="match status" value="1"/>
</dbReference>
<dbReference type="Proteomes" id="UP000059074">
    <property type="component" value="Unassembled WGS sequence"/>
</dbReference>
<sequence>MMTEASIAPGPNDGRAADRQRMLDEIIAIASESVENHPAVALDPGVLSVMRRVPRHEFVPGVRRHAAYRDSPLDIGDGQTISQPFMVALMTSLLHLKPSDRVLEIGTGCGYQTAILAELAGEVFTVEIVESLAKRAATMLKHMGYANVHTRIGDGNSGWPEAAPFDCIIVTAAPDRMPDAIVAQLKEGGRMVIPVGGNEQTLKVVTKQGGGQISEGDIMPVRFVPFTRDAG</sequence>
<dbReference type="PANTHER" id="PTHR11579:SF0">
    <property type="entry name" value="PROTEIN-L-ISOASPARTATE(D-ASPARTATE) O-METHYLTRANSFERASE"/>
    <property type="match status" value="1"/>
</dbReference>
<dbReference type="GO" id="GO:0032259">
    <property type="term" value="P:methylation"/>
    <property type="evidence" value="ECO:0007669"/>
    <property type="project" value="UniProtKB-KW"/>
</dbReference>
<dbReference type="OrthoDB" id="9810066at2"/>
<dbReference type="Pfam" id="PF01135">
    <property type="entry name" value="PCMT"/>
    <property type="match status" value="1"/>
</dbReference>
<comment type="subcellular location">
    <subcellularLocation>
        <location evidence="1 7">Cytoplasm</location>
    </subcellularLocation>
</comment>
<evidence type="ECO:0000256" key="3">
    <source>
        <dbReference type="ARBA" id="ARBA00022490"/>
    </source>
</evidence>
<evidence type="ECO:0000256" key="5">
    <source>
        <dbReference type="ARBA" id="ARBA00022679"/>
    </source>
</evidence>
<dbReference type="EMBL" id="LMTR01000093">
    <property type="protein sequence ID" value="KWT64275.1"/>
    <property type="molecule type" value="Genomic_DNA"/>
</dbReference>
<keyword evidence="9" id="KW-1185">Reference proteome</keyword>
<keyword evidence="3 7" id="KW-0963">Cytoplasm</keyword>
<dbReference type="STRING" id="121290.APY04_3287"/>
<dbReference type="GO" id="GO:0030091">
    <property type="term" value="P:protein repair"/>
    <property type="evidence" value="ECO:0007669"/>
    <property type="project" value="UniProtKB-UniRule"/>
</dbReference>
<evidence type="ECO:0000256" key="6">
    <source>
        <dbReference type="ARBA" id="ARBA00022691"/>
    </source>
</evidence>
<protein>
    <recommendedName>
        <fullName evidence="7">Protein-L-isoaspartate O-methyltransferase</fullName>
        <ecNumber evidence="7">2.1.1.77</ecNumber>
    </recommendedName>
    <alternativeName>
        <fullName evidence="7">L-isoaspartyl protein carboxyl methyltransferase</fullName>
    </alternativeName>
    <alternativeName>
        <fullName evidence="7">Protein L-isoaspartyl methyltransferase</fullName>
    </alternativeName>
    <alternativeName>
        <fullName evidence="7">Protein-beta-aspartate methyltransferase</fullName>
        <shortName evidence="7">PIMT</shortName>
    </alternativeName>
</protein>